<evidence type="ECO:0008006" key="4">
    <source>
        <dbReference type="Google" id="ProtNLM"/>
    </source>
</evidence>
<sequence length="229" mass="24930">MKLLNLIIAAALLFTTSCGGGGDDSPPPPTPPAELELGAFSLVFPENNEVCTEGEDVGTDMITIVFRWGSSSNATSYKIEVTQDTGQKFEATTTSTSAPLTVPKGTQFTWNVSAIREDKTKAGNTDFNFYSEGITESNHTPFPASITLEDNMDGTINIVWVGSDIDNDIENYDIMLGTTPEPSAILENTTSTRIDNQAINYDTIYYLNVVTKDQHGNSSNSKKQFNFKN</sequence>
<feature type="chain" id="PRO_5027118115" description="Fibronectin type-III domain-containing protein" evidence="1">
    <location>
        <begin position="22"/>
        <end position="229"/>
    </location>
</feature>
<evidence type="ECO:0000313" key="3">
    <source>
        <dbReference type="Proteomes" id="UP000474296"/>
    </source>
</evidence>
<feature type="signal peptide" evidence="1">
    <location>
        <begin position="1"/>
        <end position="21"/>
    </location>
</feature>
<dbReference type="Gene3D" id="2.60.40.10">
    <property type="entry name" value="Immunoglobulins"/>
    <property type="match status" value="1"/>
</dbReference>
<evidence type="ECO:0000256" key="1">
    <source>
        <dbReference type="SAM" id="SignalP"/>
    </source>
</evidence>
<dbReference type="EMBL" id="JAABOQ010000005">
    <property type="protein sequence ID" value="NER18075.1"/>
    <property type="molecule type" value="Genomic_DNA"/>
</dbReference>
<name>A0A6M0CJG1_9FLAO</name>
<evidence type="ECO:0000313" key="2">
    <source>
        <dbReference type="EMBL" id="NER18075.1"/>
    </source>
</evidence>
<comment type="caution">
    <text evidence="2">The sequence shown here is derived from an EMBL/GenBank/DDBJ whole genome shotgun (WGS) entry which is preliminary data.</text>
</comment>
<keyword evidence="1" id="KW-0732">Signal</keyword>
<dbReference type="RefSeq" id="WP_164032756.1">
    <property type="nucleotide sequence ID" value="NZ_JAABOQ010000005.1"/>
</dbReference>
<accession>A0A6M0CJG1</accession>
<proteinExistence type="predicted"/>
<organism evidence="2 3">
    <name type="scientific">Spongiivirga citrea</name>
    <dbReference type="NCBI Taxonomy" id="1481457"/>
    <lineage>
        <taxon>Bacteria</taxon>
        <taxon>Pseudomonadati</taxon>
        <taxon>Bacteroidota</taxon>
        <taxon>Flavobacteriia</taxon>
        <taxon>Flavobacteriales</taxon>
        <taxon>Flavobacteriaceae</taxon>
        <taxon>Spongiivirga</taxon>
    </lineage>
</organism>
<dbReference type="Proteomes" id="UP000474296">
    <property type="component" value="Unassembled WGS sequence"/>
</dbReference>
<gene>
    <name evidence="2" type="ORF">GWK10_12690</name>
</gene>
<protein>
    <recommendedName>
        <fullName evidence="4">Fibronectin type-III domain-containing protein</fullName>
    </recommendedName>
</protein>
<dbReference type="InterPro" id="IPR013783">
    <property type="entry name" value="Ig-like_fold"/>
</dbReference>
<keyword evidence="3" id="KW-1185">Reference proteome</keyword>
<reference evidence="2 3" key="1">
    <citation type="submission" date="2020-01" db="EMBL/GenBank/DDBJ databases">
        <title>Spongiivirga citrea KCTC 32990T.</title>
        <authorList>
            <person name="Wang G."/>
        </authorList>
    </citation>
    <scope>NUCLEOTIDE SEQUENCE [LARGE SCALE GENOMIC DNA]</scope>
    <source>
        <strain evidence="2 3">KCTC 32990</strain>
    </source>
</reference>
<dbReference type="PROSITE" id="PS51257">
    <property type="entry name" value="PROKAR_LIPOPROTEIN"/>
    <property type="match status" value="1"/>
</dbReference>
<dbReference type="AlphaFoldDB" id="A0A6M0CJG1"/>